<keyword evidence="1" id="KW-0472">Membrane</keyword>
<sequence length="104" mass="12015">MVIFDCVWYHALLPNTLHMSVADYTDDEAIISINNDPPIAFKNLQNHLVNAERKLNKAPHKRKDQGDLYPTSPHKYVTVSSFLISLVVSYVLTQKKRYILDKDE</sequence>
<keyword evidence="2" id="KW-0548">Nucleotidyltransferase</keyword>
<name>A0A6G0YQT9_APHCR</name>
<accession>A0A6G0YQT9</accession>
<keyword evidence="1" id="KW-0812">Transmembrane</keyword>
<keyword evidence="3" id="KW-1185">Reference proteome</keyword>
<feature type="transmembrane region" description="Helical" evidence="1">
    <location>
        <begin position="76"/>
        <end position="93"/>
    </location>
</feature>
<comment type="caution">
    <text evidence="2">The sequence shown here is derived from an EMBL/GenBank/DDBJ whole genome shotgun (WGS) entry which is preliminary data.</text>
</comment>
<keyword evidence="1" id="KW-1133">Transmembrane helix</keyword>
<keyword evidence="2" id="KW-0808">Transferase</keyword>
<organism evidence="2 3">
    <name type="scientific">Aphis craccivora</name>
    <name type="common">Cowpea aphid</name>
    <dbReference type="NCBI Taxonomy" id="307492"/>
    <lineage>
        <taxon>Eukaryota</taxon>
        <taxon>Metazoa</taxon>
        <taxon>Ecdysozoa</taxon>
        <taxon>Arthropoda</taxon>
        <taxon>Hexapoda</taxon>
        <taxon>Insecta</taxon>
        <taxon>Pterygota</taxon>
        <taxon>Neoptera</taxon>
        <taxon>Paraneoptera</taxon>
        <taxon>Hemiptera</taxon>
        <taxon>Sternorrhyncha</taxon>
        <taxon>Aphidomorpha</taxon>
        <taxon>Aphidoidea</taxon>
        <taxon>Aphididae</taxon>
        <taxon>Aphidini</taxon>
        <taxon>Aphis</taxon>
        <taxon>Aphis</taxon>
    </lineage>
</organism>
<evidence type="ECO:0000256" key="1">
    <source>
        <dbReference type="SAM" id="Phobius"/>
    </source>
</evidence>
<gene>
    <name evidence="2" type="ORF">FWK35_00014367</name>
</gene>
<evidence type="ECO:0000313" key="2">
    <source>
        <dbReference type="EMBL" id="KAF0760095.1"/>
    </source>
</evidence>
<dbReference type="EMBL" id="VUJU01002789">
    <property type="protein sequence ID" value="KAF0760095.1"/>
    <property type="molecule type" value="Genomic_DNA"/>
</dbReference>
<evidence type="ECO:0000313" key="3">
    <source>
        <dbReference type="Proteomes" id="UP000478052"/>
    </source>
</evidence>
<protein>
    <submittedName>
        <fullName evidence="2">Reverse transcriptase domain-containing protein</fullName>
    </submittedName>
</protein>
<dbReference type="Proteomes" id="UP000478052">
    <property type="component" value="Unassembled WGS sequence"/>
</dbReference>
<keyword evidence="2" id="KW-0695">RNA-directed DNA polymerase</keyword>
<dbReference type="GO" id="GO:0003964">
    <property type="term" value="F:RNA-directed DNA polymerase activity"/>
    <property type="evidence" value="ECO:0007669"/>
    <property type="project" value="UniProtKB-KW"/>
</dbReference>
<reference evidence="2 3" key="1">
    <citation type="submission" date="2019-08" db="EMBL/GenBank/DDBJ databases">
        <title>Whole genome of Aphis craccivora.</title>
        <authorList>
            <person name="Voronova N.V."/>
            <person name="Shulinski R.S."/>
            <person name="Bandarenka Y.V."/>
            <person name="Zhorov D.G."/>
            <person name="Warner D."/>
        </authorList>
    </citation>
    <scope>NUCLEOTIDE SEQUENCE [LARGE SCALE GENOMIC DNA]</scope>
    <source>
        <strain evidence="2">180601</strain>
        <tissue evidence="2">Whole Body</tissue>
    </source>
</reference>
<dbReference type="AlphaFoldDB" id="A0A6G0YQT9"/>
<proteinExistence type="predicted"/>